<feature type="compositionally biased region" description="Polar residues" evidence="4">
    <location>
        <begin position="36"/>
        <end position="51"/>
    </location>
</feature>
<keyword evidence="1" id="KW-0479">Metal-binding</keyword>
<evidence type="ECO:0000313" key="6">
    <source>
        <dbReference type="EMBL" id="CAL4123170.1"/>
    </source>
</evidence>
<feature type="domain" description="CRAL-TRIO" evidence="5">
    <location>
        <begin position="817"/>
        <end position="978"/>
    </location>
</feature>
<dbReference type="PANTHER" id="PTHR12112">
    <property type="entry name" value="BNIP - RELATED"/>
    <property type="match status" value="1"/>
</dbReference>
<evidence type="ECO:0000256" key="1">
    <source>
        <dbReference type="ARBA" id="ARBA00022723"/>
    </source>
</evidence>
<gene>
    <name evidence="6" type="ORF">MNOR_LOCUS23858</name>
</gene>
<dbReference type="Pfam" id="PF13716">
    <property type="entry name" value="CRAL_TRIO_2"/>
    <property type="match status" value="1"/>
</dbReference>
<name>A0AAV2RFJ0_MEGNR</name>
<dbReference type="Proteomes" id="UP001497623">
    <property type="component" value="Unassembled WGS sequence"/>
</dbReference>
<dbReference type="SUPFAM" id="SSF52087">
    <property type="entry name" value="CRAL/TRIO domain"/>
    <property type="match status" value="1"/>
</dbReference>
<proteinExistence type="predicted"/>
<dbReference type="Pfam" id="PF12496">
    <property type="entry name" value="BNIP2"/>
    <property type="match status" value="1"/>
</dbReference>
<keyword evidence="7" id="KW-1185">Reference proteome</keyword>
<keyword evidence="3" id="KW-0464">Manganese</keyword>
<dbReference type="InterPro" id="IPR022181">
    <property type="entry name" value="Bcl2-/adenovirus-E1B"/>
</dbReference>
<feature type="compositionally biased region" description="Low complexity" evidence="4">
    <location>
        <begin position="358"/>
        <end position="372"/>
    </location>
</feature>
<evidence type="ECO:0000256" key="3">
    <source>
        <dbReference type="ARBA" id="ARBA00023211"/>
    </source>
</evidence>
<dbReference type="EMBL" id="CAXKWB010021429">
    <property type="protein sequence ID" value="CAL4123170.1"/>
    <property type="molecule type" value="Genomic_DNA"/>
</dbReference>
<feature type="compositionally biased region" description="Basic and acidic residues" evidence="4">
    <location>
        <begin position="310"/>
        <end position="320"/>
    </location>
</feature>
<dbReference type="PROSITE" id="PS50191">
    <property type="entry name" value="CRAL_TRIO"/>
    <property type="match status" value="1"/>
</dbReference>
<feature type="region of interest" description="Disordered" evidence="4">
    <location>
        <begin position="1"/>
        <end position="107"/>
    </location>
</feature>
<feature type="region of interest" description="Disordered" evidence="4">
    <location>
        <begin position="727"/>
        <end position="782"/>
    </location>
</feature>
<dbReference type="AlphaFoldDB" id="A0AAV2RFJ0"/>
<feature type="region of interest" description="Disordered" evidence="4">
    <location>
        <begin position="310"/>
        <end position="372"/>
    </location>
</feature>
<feature type="region of interest" description="Disordered" evidence="4">
    <location>
        <begin position="145"/>
        <end position="166"/>
    </location>
</feature>
<dbReference type="InterPro" id="IPR001251">
    <property type="entry name" value="CRAL-TRIO_dom"/>
</dbReference>
<reference evidence="6 7" key="1">
    <citation type="submission" date="2024-05" db="EMBL/GenBank/DDBJ databases">
        <authorList>
            <person name="Wallberg A."/>
        </authorList>
    </citation>
    <scope>NUCLEOTIDE SEQUENCE [LARGE SCALE GENOMIC DNA]</scope>
</reference>
<dbReference type="SMART" id="SM00516">
    <property type="entry name" value="SEC14"/>
    <property type="match status" value="1"/>
</dbReference>
<evidence type="ECO:0000259" key="5">
    <source>
        <dbReference type="PROSITE" id="PS50191"/>
    </source>
</evidence>
<dbReference type="GO" id="GO:0005737">
    <property type="term" value="C:cytoplasm"/>
    <property type="evidence" value="ECO:0007669"/>
    <property type="project" value="TreeGrafter"/>
</dbReference>
<accession>A0AAV2RFJ0</accession>
<dbReference type="Gene3D" id="3.40.525.10">
    <property type="entry name" value="CRAL-TRIO lipid binding domain"/>
    <property type="match status" value="1"/>
</dbReference>
<feature type="compositionally biased region" description="Basic and acidic residues" evidence="4">
    <location>
        <begin position="526"/>
        <end position="537"/>
    </location>
</feature>
<feature type="compositionally biased region" description="Low complexity" evidence="4">
    <location>
        <begin position="57"/>
        <end position="78"/>
    </location>
</feature>
<evidence type="ECO:0000256" key="4">
    <source>
        <dbReference type="SAM" id="MobiDB-lite"/>
    </source>
</evidence>
<evidence type="ECO:0000256" key="2">
    <source>
        <dbReference type="ARBA" id="ARBA00022801"/>
    </source>
</evidence>
<feature type="compositionally biased region" description="Polar residues" evidence="4">
    <location>
        <begin position="987"/>
        <end position="1015"/>
    </location>
</feature>
<dbReference type="PANTHER" id="PTHR12112:SF22">
    <property type="entry name" value="MANGANESE-DEPENDENT INORGANIC PYROPHOSPHATASE-RELATED"/>
    <property type="match status" value="1"/>
</dbReference>
<comment type="caution">
    <text evidence="6">The sequence shown here is derived from an EMBL/GenBank/DDBJ whole genome shotgun (WGS) entry which is preliminary data.</text>
</comment>
<feature type="region of interest" description="Disordered" evidence="4">
    <location>
        <begin position="986"/>
        <end position="1024"/>
    </location>
</feature>
<feature type="region of interest" description="Disordered" evidence="4">
    <location>
        <begin position="507"/>
        <end position="537"/>
    </location>
</feature>
<organism evidence="6 7">
    <name type="scientific">Meganyctiphanes norvegica</name>
    <name type="common">Northern krill</name>
    <name type="synonym">Thysanopoda norvegica</name>
    <dbReference type="NCBI Taxonomy" id="48144"/>
    <lineage>
        <taxon>Eukaryota</taxon>
        <taxon>Metazoa</taxon>
        <taxon>Ecdysozoa</taxon>
        <taxon>Arthropoda</taxon>
        <taxon>Crustacea</taxon>
        <taxon>Multicrustacea</taxon>
        <taxon>Malacostraca</taxon>
        <taxon>Eumalacostraca</taxon>
        <taxon>Eucarida</taxon>
        <taxon>Euphausiacea</taxon>
        <taxon>Euphausiidae</taxon>
        <taxon>Meganyctiphanes</taxon>
    </lineage>
</organism>
<feature type="compositionally biased region" description="Polar residues" evidence="4">
    <location>
        <begin position="736"/>
        <end position="762"/>
    </location>
</feature>
<keyword evidence="2" id="KW-0378">Hydrolase</keyword>
<feature type="compositionally biased region" description="Polar residues" evidence="4">
    <location>
        <begin position="516"/>
        <end position="525"/>
    </location>
</feature>
<dbReference type="CDD" id="cd00170">
    <property type="entry name" value="SEC14"/>
    <property type="match status" value="1"/>
</dbReference>
<sequence length="1024" mass="113152">MRGENSDVIEGDAVEVSGGHSGKTTIATHSPPLSAAASQVSLATSDLTTSDPDLAHTSSASSITSSRPPSSSDVISPDLGLPNVDDYTTETVDCPGSPQPQIEEGGKASGVCFAPDINVINEEPTEDIDDFVENNENAATQFKTGTNLLGVPPEDGPPSLGPSEGPQSLGFDVEMEDEDYFEEFHLPNTYDNAFVRHKSFRRKVNLAPIDAPDAERIEGLIVAGEFERHGSIRRKLVPEDMHNKLEKQLSEISSTSGGSENDEADVSMSSDVAGVFARDLEEIQEMLNEENNENLEDDMVHSNNIIDSVNHNKELSDKDNSSISSSDSHEVSEIQDSSELSEDTKGQLAIPERHIKRTNTSTPKSNSTSSYTSAMLDKDLNSMSEGDSPDKQGDAFLSFEDESMTIDKSTLIKIQECMDFSRLKDMYNLTGRMQDILSPEEMKNVIENADRYREYLNQDVIDVLHQSLSLSLQEKTMETNTDSGISSPHKTLSTDVKNDLRSVFEDTIESVDEGNVNESSDMGNENESKENIDNDENKDTGFVFERKRSLRIVKGNSDNEADEVEVEAVFVESDNSPRNMKRLTAPAMDFSATGSEDLDGSHDISVFSNEPPITDLETPYMPNIVLTNTDGYRGDIKQDNDSCSNLLLYDTPSAASEILTPHDFGSHSFTLTPDPDRPGSIDLNGGGGQRKLICVTKDILNSPAEEDDDISISSVCSEGILHEDTIGSISDELSRTSDNLGMNSSRRSQGSDGCQHSSPDSQSYEEPPLPPSPYKTKEEDPIPSLPPFIPELTALEESMEDRHWRSIVVGGVWRRIDMNVIAPYRKCLHHGGYMSENNQAIIVFSSCYLPNSSRRDYNYVMDNLFLYVLSTLEQLIADDYVLIYLAGGCPKNSVPSFKWLKRAYQMIDHKLRKNLKALHVVHPTMWVKTIVTLTRPFVSSKFYRKLSFINNLTELAQVVPLDQLEIPDTVQQADFELMIREKKRNMGRQQGSYITSPTKGTLSPSSPKSPISAVSPSRGIWSVR</sequence>
<dbReference type="InterPro" id="IPR036865">
    <property type="entry name" value="CRAL-TRIO_dom_sf"/>
</dbReference>
<evidence type="ECO:0000313" key="7">
    <source>
        <dbReference type="Proteomes" id="UP001497623"/>
    </source>
</evidence>
<protein>
    <recommendedName>
        <fullName evidence="5">CRAL-TRIO domain-containing protein</fullName>
    </recommendedName>
</protein>